<keyword evidence="2 4" id="KW-0807">Transducer</keyword>
<dbReference type="InterPro" id="IPR000700">
    <property type="entry name" value="PAS-assoc_C"/>
</dbReference>
<dbReference type="Gene3D" id="3.30.450.20">
    <property type="entry name" value="PAS domain"/>
    <property type="match status" value="1"/>
</dbReference>
<dbReference type="Pfam" id="PF00015">
    <property type="entry name" value="MCPsignal"/>
    <property type="match status" value="1"/>
</dbReference>
<comment type="similarity">
    <text evidence="3">Belongs to the methyl-accepting chemotaxis (MCP) protein family.</text>
</comment>
<feature type="domain" description="PAC" evidence="6">
    <location>
        <begin position="102"/>
        <end position="156"/>
    </location>
</feature>
<dbReference type="GO" id="GO:0016020">
    <property type="term" value="C:membrane"/>
    <property type="evidence" value="ECO:0007669"/>
    <property type="project" value="UniProtKB-SubCell"/>
</dbReference>
<dbReference type="EMBL" id="APVG01000008">
    <property type="protein sequence ID" value="ENY73015.1"/>
    <property type="molecule type" value="Genomic_DNA"/>
</dbReference>
<dbReference type="CDD" id="cd00130">
    <property type="entry name" value="PAS"/>
    <property type="match status" value="1"/>
</dbReference>
<dbReference type="GO" id="GO:0004888">
    <property type="term" value="F:transmembrane signaling receptor activity"/>
    <property type="evidence" value="ECO:0007669"/>
    <property type="project" value="InterPro"/>
</dbReference>
<keyword evidence="8" id="KW-1185">Reference proteome</keyword>
<dbReference type="PANTHER" id="PTHR32089">
    <property type="entry name" value="METHYL-ACCEPTING CHEMOTAXIS PROTEIN MCPB"/>
    <property type="match status" value="1"/>
</dbReference>
<feature type="domain" description="Methyl-accepting transducer" evidence="5">
    <location>
        <begin position="129"/>
        <end position="325"/>
    </location>
</feature>
<dbReference type="NCBIfam" id="TIGR00229">
    <property type="entry name" value="sensory_box"/>
    <property type="match status" value="1"/>
</dbReference>
<dbReference type="PATRIC" id="fig|1268237.3.peg.895"/>
<sequence length="325" mass="35281">MEATYFPVRVDGKVTQVIKIALDVTAQQEQRLTQEALFQALDCSMAIIEFTPQGDILSANKNFLDTLGYRLDEIKGRHHRMFCDESFYREQPHFWDDLAQGRFKSGQFLRRGPHGEEVWIEATYNPIFGADGQVIKVIKFASDITSQITRAHAVQEVAEVARTTSADTEESARKGANLLAGVVGTSASIALQMEEASDYMNKLNAQSQSIASIVSTISGIADQTNLLALNAAIEAARAGDQGRGFAVVADEVRQLAARTSLSTGEIAQVVRKNRELTGQVSAQMGAVSSSAQQGQRQIGEVAAVMEEIRRGAEHVSVTIAGLPHS</sequence>
<dbReference type="InterPro" id="IPR000014">
    <property type="entry name" value="PAS"/>
</dbReference>
<proteinExistence type="inferred from homology"/>
<reference evidence="7 8" key="1">
    <citation type="journal article" date="2013" name="Genome Announc.">
        <title>Draft Genome Sequence of the Aeromonas diversa Type Strain.</title>
        <authorList>
            <person name="Farfan M."/>
            <person name="Spataro N."/>
            <person name="Sanglas A."/>
            <person name="Albarral V."/>
            <person name="Loren J.G."/>
            <person name="Bosch E."/>
            <person name="Fuste M.C."/>
        </authorList>
    </citation>
    <scope>NUCLEOTIDE SEQUENCE [LARGE SCALE GENOMIC DNA]</scope>
    <source>
        <strain evidence="7 8">2478-85</strain>
    </source>
</reference>
<dbReference type="AlphaFoldDB" id="N9U3S4"/>
<dbReference type="SMART" id="SM00086">
    <property type="entry name" value="PAC"/>
    <property type="match status" value="1"/>
</dbReference>
<comment type="caution">
    <text evidence="7">The sequence shown here is derived from an EMBL/GenBank/DDBJ whole genome shotgun (WGS) entry which is preliminary data.</text>
</comment>
<accession>N9U3S4</accession>
<evidence type="ECO:0000313" key="8">
    <source>
        <dbReference type="Proteomes" id="UP000023775"/>
    </source>
</evidence>
<dbReference type="SMART" id="SM00283">
    <property type="entry name" value="MA"/>
    <property type="match status" value="1"/>
</dbReference>
<evidence type="ECO:0000259" key="6">
    <source>
        <dbReference type="PROSITE" id="PS50113"/>
    </source>
</evidence>
<dbReference type="SUPFAM" id="SSF55785">
    <property type="entry name" value="PYP-like sensor domain (PAS domain)"/>
    <property type="match status" value="1"/>
</dbReference>
<evidence type="ECO:0000259" key="5">
    <source>
        <dbReference type="PROSITE" id="PS50111"/>
    </source>
</evidence>
<evidence type="ECO:0000256" key="2">
    <source>
        <dbReference type="ARBA" id="ARBA00023224"/>
    </source>
</evidence>
<evidence type="ECO:0000256" key="3">
    <source>
        <dbReference type="ARBA" id="ARBA00029447"/>
    </source>
</evidence>
<gene>
    <name evidence="7" type="ORF">G114_04561</name>
</gene>
<dbReference type="GO" id="GO:0007165">
    <property type="term" value="P:signal transduction"/>
    <property type="evidence" value="ECO:0007669"/>
    <property type="project" value="UniProtKB-KW"/>
</dbReference>
<organism evidence="7 8">
    <name type="scientific">Aeromonas diversa CDC 2478-85</name>
    <dbReference type="NCBI Taxonomy" id="1268237"/>
    <lineage>
        <taxon>Bacteria</taxon>
        <taxon>Pseudomonadati</taxon>
        <taxon>Pseudomonadota</taxon>
        <taxon>Gammaproteobacteria</taxon>
        <taxon>Aeromonadales</taxon>
        <taxon>Aeromonadaceae</taxon>
        <taxon>Aeromonas</taxon>
    </lineage>
</organism>
<dbReference type="InterPro" id="IPR035965">
    <property type="entry name" value="PAS-like_dom_sf"/>
</dbReference>
<dbReference type="InterPro" id="IPR004089">
    <property type="entry name" value="MCPsignal_dom"/>
</dbReference>
<dbReference type="GO" id="GO:0006935">
    <property type="term" value="P:chemotaxis"/>
    <property type="evidence" value="ECO:0007669"/>
    <property type="project" value="InterPro"/>
</dbReference>
<dbReference type="InterPro" id="IPR004090">
    <property type="entry name" value="Chemotax_Me-accpt_rcpt"/>
</dbReference>
<dbReference type="InterPro" id="IPR001610">
    <property type="entry name" value="PAC"/>
</dbReference>
<evidence type="ECO:0000256" key="4">
    <source>
        <dbReference type="PROSITE-ProRule" id="PRU00284"/>
    </source>
</evidence>
<dbReference type="SUPFAM" id="SSF58104">
    <property type="entry name" value="Methyl-accepting chemotaxis protein (MCP) signaling domain"/>
    <property type="match status" value="1"/>
</dbReference>
<name>N9U3S4_9GAMM</name>
<dbReference type="PRINTS" id="PR00260">
    <property type="entry name" value="CHEMTRNSDUCR"/>
</dbReference>
<dbReference type="Proteomes" id="UP000023775">
    <property type="component" value="Unassembled WGS sequence"/>
</dbReference>
<dbReference type="PROSITE" id="PS50111">
    <property type="entry name" value="CHEMOTAXIS_TRANSDUC_2"/>
    <property type="match status" value="1"/>
</dbReference>
<comment type="subcellular location">
    <subcellularLocation>
        <location evidence="1">Membrane</location>
    </subcellularLocation>
</comment>
<dbReference type="eggNOG" id="COG0840">
    <property type="taxonomic scope" value="Bacteria"/>
</dbReference>
<protein>
    <submittedName>
        <fullName evidence="7">Methyl-accepting chemotaxis protein</fullName>
    </submittedName>
</protein>
<dbReference type="Gene3D" id="1.10.287.950">
    <property type="entry name" value="Methyl-accepting chemotaxis protein"/>
    <property type="match status" value="1"/>
</dbReference>
<dbReference type="PANTHER" id="PTHR32089:SF114">
    <property type="entry name" value="METHYL-ACCEPTING CHEMOTAXIS PROTEIN MCPB"/>
    <property type="match status" value="1"/>
</dbReference>
<evidence type="ECO:0000313" key="7">
    <source>
        <dbReference type="EMBL" id="ENY73015.1"/>
    </source>
</evidence>
<dbReference type="Pfam" id="PF08448">
    <property type="entry name" value="PAS_4"/>
    <property type="match status" value="1"/>
</dbReference>
<evidence type="ECO:0000256" key="1">
    <source>
        <dbReference type="ARBA" id="ARBA00004370"/>
    </source>
</evidence>
<dbReference type="PROSITE" id="PS50113">
    <property type="entry name" value="PAC"/>
    <property type="match status" value="1"/>
</dbReference>
<dbReference type="InterPro" id="IPR013656">
    <property type="entry name" value="PAS_4"/>
</dbReference>